<feature type="transmembrane region" description="Helical" evidence="1">
    <location>
        <begin position="177"/>
        <end position="195"/>
    </location>
</feature>
<dbReference type="Proteomes" id="UP001595075">
    <property type="component" value="Unassembled WGS sequence"/>
</dbReference>
<keyword evidence="1" id="KW-0472">Membrane</keyword>
<keyword evidence="1" id="KW-0812">Transmembrane</keyword>
<keyword evidence="3" id="KW-1185">Reference proteome</keyword>
<keyword evidence="1" id="KW-1133">Transmembrane helix</keyword>
<evidence type="ECO:0000256" key="1">
    <source>
        <dbReference type="SAM" id="Phobius"/>
    </source>
</evidence>
<dbReference type="EMBL" id="JAZHXI010000001">
    <property type="protein sequence ID" value="KAL2075902.1"/>
    <property type="molecule type" value="Genomic_DNA"/>
</dbReference>
<feature type="transmembrane region" description="Helical" evidence="1">
    <location>
        <begin position="330"/>
        <end position="352"/>
    </location>
</feature>
<protein>
    <submittedName>
        <fullName evidence="2">Uncharacterized protein</fullName>
    </submittedName>
</protein>
<evidence type="ECO:0000313" key="3">
    <source>
        <dbReference type="Proteomes" id="UP001595075"/>
    </source>
</evidence>
<evidence type="ECO:0000313" key="2">
    <source>
        <dbReference type="EMBL" id="KAL2075902.1"/>
    </source>
</evidence>
<accession>A0ABR4D255</accession>
<feature type="transmembrane region" description="Helical" evidence="1">
    <location>
        <begin position="215"/>
        <end position="235"/>
    </location>
</feature>
<gene>
    <name evidence="2" type="ORF">VTL71DRAFT_845</name>
</gene>
<proteinExistence type="predicted"/>
<organism evidence="2 3">
    <name type="scientific">Oculimacula yallundae</name>
    <dbReference type="NCBI Taxonomy" id="86028"/>
    <lineage>
        <taxon>Eukaryota</taxon>
        <taxon>Fungi</taxon>
        <taxon>Dikarya</taxon>
        <taxon>Ascomycota</taxon>
        <taxon>Pezizomycotina</taxon>
        <taxon>Leotiomycetes</taxon>
        <taxon>Helotiales</taxon>
        <taxon>Ploettnerulaceae</taxon>
        <taxon>Oculimacula</taxon>
    </lineage>
</organism>
<name>A0ABR4D255_9HELO</name>
<reference evidence="2 3" key="1">
    <citation type="journal article" date="2024" name="Commun. Biol.">
        <title>Comparative genomic analysis of thermophilic fungi reveals convergent evolutionary adaptations and gene losses.</title>
        <authorList>
            <person name="Steindorff A.S."/>
            <person name="Aguilar-Pontes M.V."/>
            <person name="Robinson A.J."/>
            <person name="Andreopoulos B."/>
            <person name="LaButti K."/>
            <person name="Kuo A."/>
            <person name="Mondo S."/>
            <person name="Riley R."/>
            <person name="Otillar R."/>
            <person name="Haridas S."/>
            <person name="Lipzen A."/>
            <person name="Grimwood J."/>
            <person name="Schmutz J."/>
            <person name="Clum A."/>
            <person name="Reid I.D."/>
            <person name="Moisan M.C."/>
            <person name="Butler G."/>
            <person name="Nguyen T.T.M."/>
            <person name="Dewar K."/>
            <person name="Conant G."/>
            <person name="Drula E."/>
            <person name="Henrissat B."/>
            <person name="Hansel C."/>
            <person name="Singer S."/>
            <person name="Hutchinson M.I."/>
            <person name="de Vries R.P."/>
            <person name="Natvig D.O."/>
            <person name="Powell A.J."/>
            <person name="Tsang A."/>
            <person name="Grigoriev I.V."/>
        </authorList>
    </citation>
    <scope>NUCLEOTIDE SEQUENCE [LARGE SCALE GENOMIC DNA]</scope>
    <source>
        <strain evidence="2 3">CBS 494.80</strain>
    </source>
</reference>
<sequence>MALEPTSTEHKISCLYIHGKVIRPWGLTTQKYLQQYSYTPKEKKAILDMISDHQFIQWALPKGRDLQAFQINTSPIGGRDSLCRALGWNAQELALEYAPAKPVAEIVLPRLFDTILARWNNAQKDLWPVQEPVLPFPARLVVELHHYLYGEVRPEAVATESSENVPLRVYIKQKIQVYFCYICLVGFGIFSIAYASASYSLLQTVFWLVIEISKLVLFVIQLFIFVFAKLILYAWQPQSSNPPYAISISSTGSFSFPSPATPSSGSFVTTMSDALPRSLAAAAAIETPRSEQEIASLAVSAVHPILDATHTPVLEVLDVKEPTQGGGRNWFIWLLQLGLELAFYALAAYGLVNLALHAVGKLGFSCSIDIPDTNGFNQHAVFVERGSAA</sequence>
<comment type="caution">
    <text evidence="2">The sequence shown here is derived from an EMBL/GenBank/DDBJ whole genome shotgun (WGS) entry which is preliminary data.</text>
</comment>